<evidence type="ECO:0000313" key="2">
    <source>
        <dbReference type="EMBL" id="MFK2855406.1"/>
    </source>
</evidence>
<reference evidence="2 3" key="1">
    <citation type="submission" date="2020-10" db="EMBL/GenBank/DDBJ databases">
        <title>Phylogeny of dyella-like bacteria.</title>
        <authorList>
            <person name="Fu J."/>
        </authorList>
    </citation>
    <scope>NUCLEOTIDE SEQUENCE [LARGE SCALE GENOMIC DNA]</scope>
    <source>
        <strain evidence="2 3">DHG40</strain>
    </source>
</reference>
<proteinExistence type="predicted"/>
<evidence type="ECO:0000313" key="3">
    <source>
        <dbReference type="Proteomes" id="UP001620409"/>
    </source>
</evidence>
<sequence>MKNRISHIKAAAAMIVALGLCSPAAWANQYREATLGQKVASSDVVLIGQVTSTSPSDCLASFNCATIKIVKQLKGGETSKVVVLFDGPIAEENPLCCKTGVTYLFFLKRAKAGYYVSANGPYGIYQTN</sequence>
<accession>A0ABW8IJL7</accession>
<name>A0ABW8IJL7_9GAMM</name>
<evidence type="ECO:0008006" key="4">
    <source>
        <dbReference type="Google" id="ProtNLM"/>
    </source>
</evidence>
<dbReference type="RefSeq" id="WP_380012203.1">
    <property type="nucleotide sequence ID" value="NZ_JADIKI010000023.1"/>
</dbReference>
<organism evidence="2 3">
    <name type="scientific">Dyella humi</name>
    <dbReference type="NCBI Taxonomy" id="1770547"/>
    <lineage>
        <taxon>Bacteria</taxon>
        <taxon>Pseudomonadati</taxon>
        <taxon>Pseudomonadota</taxon>
        <taxon>Gammaproteobacteria</taxon>
        <taxon>Lysobacterales</taxon>
        <taxon>Rhodanobacteraceae</taxon>
        <taxon>Dyella</taxon>
    </lineage>
</organism>
<protein>
    <recommendedName>
        <fullName evidence="4">Lipoprotein</fullName>
    </recommendedName>
</protein>
<keyword evidence="3" id="KW-1185">Reference proteome</keyword>
<feature type="signal peptide" evidence="1">
    <location>
        <begin position="1"/>
        <end position="27"/>
    </location>
</feature>
<comment type="caution">
    <text evidence="2">The sequence shown here is derived from an EMBL/GenBank/DDBJ whole genome shotgun (WGS) entry which is preliminary data.</text>
</comment>
<dbReference type="EMBL" id="JADIKI010000023">
    <property type="protein sequence ID" value="MFK2855406.1"/>
    <property type="molecule type" value="Genomic_DNA"/>
</dbReference>
<keyword evidence="1" id="KW-0732">Signal</keyword>
<dbReference type="Proteomes" id="UP001620409">
    <property type="component" value="Unassembled WGS sequence"/>
</dbReference>
<gene>
    <name evidence="2" type="ORF">ISP18_12460</name>
</gene>
<feature type="chain" id="PRO_5045499205" description="Lipoprotein" evidence="1">
    <location>
        <begin position="28"/>
        <end position="128"/>
    </location>
</feature>
<evidence type="ECO:0000256" key="1">
    <source>
        <dbReference type="SAM" id="SignalP"/>
    </source>
</evidence>